<evidence type="ECO:0000256" key="1">
    <source>
        <dbReference type="SAM" id="MobiDB-lite"/>
    </source>
</evidence>
<feature type="region of interest" description="Disordered" evidence="1">
    <location>
        <begin position="249"/>
        <end position="297"/>
    </location>
</feature>
<comment type="caution">
    <text evidence="2">The sequence shown here is derived from an EMBL/GenBank/DDBJ whole genome shotgun (WGS) entry which is preliminary data.</text>
</comment>
<keyword evidence="3" id="KW-1185">Reference proteome</keyword>
<reference evidence="2 3" key="1">
    <citation type="journal article" date="2024" name="J Genomics">
        <title>Draft genome sequencing and assembly of Favolaschia claudopus CIRM-BRFM 2984 isolated from oak limbs.</title>
        <authorList>
            <person name="Navarro D."/>
            <person name="Drula E."/>
            <person name="Chaduli D."/>
            <person name="Cazenave R."/>
            <person name="Ahrendt S."/>
            <person name="Wang J."/>
            <person name="Lipzen A."/>
            <person name="Daum C."/>
            <person name="Barry K."/>
            <person name="Grigoriev I.V."/>
            <person name="Favel A."/>
            <person name="Rosso M.N."/>
            <person name="Martin F."/>
        </authorList>
    </citation>
    <scope>NUCLEOTIDE SEQUENCE [LARGE SCALE GENOMIC DNA]</scope>
    <source>
        <strain evidence="2 3">CIRM-BRFM 2984</strain>
    </source>
</reference>
<accession>A0AAW0AGQ1</accession>
<protein>
    <submittedName>
        <fullName evidence="2">Uncharacterized protein</fullName>
    </submittedName>
</protein>
<organism evidence="2 3">
    <name type="scientific">Favolaschia claudopus</name>
    <dbReference type="NCBI Taxonomy" id="2862362"/>
    <lineage>
        <taxon>Eukaryota</taxon>
        <taxon>Fungi</taxon>
        <taxon>Dikarya</taxon>
        <taxon>Basidiomycota</taxon>
        <taxon>Agaricomycotina</taxon>
        <taxon>Agaricomycetes</taxon>
        <taxon>Agaricomycetidae</taxon>
        <taxon>Agaricales</taxon>
        <taxon>Marasmiineae</taxon>
        <taxon>Mycenaceae</taxon>
        <taxon>Favolaschia</taxon>
    </lineage>
</organism>
<dbReference type="EMBL" id="JAWWNJ010000068">
    <property type="protein sequence ID" value="KAK7008248.1"/>
    <property type="molecule type" value="Genomic_DNA"/>
</dbReference>
<evidence type="ECO:0000313" key="3">
    <source>
        <dbReference type="Proteomes" id="UP001362999"/>
    </source>
</evidence>
<evidence type="ECO:0000313" key="2">
    <source>
        <dbReference type="EMBL" id="KAK7008248.1"/>
    </source>
</evidence>
<sequence length="357" mass="39556">MFVSPSRTRLTNMLPTPAHHLPTSTSTQRLRHILTPLQPFPRLSALSTPFKPHPSGHSQTPAIAADLPDTLTTDAPTTRSADRLKPSGVSLCTVVNAFPRQHFRNPTPTALSKCQVCRPQYLLPSLWSDASPSSSRGTASDTRAGGVVGACRTHSFAPFTHSDSSAQHTFSLFAPRPANGHGAALRRSAHLRRQKPPKFVPRRLAANSPAVSPGYHLSTPSPILNETIPPLISTFASPRSYRRRLHLTPTPLPRQHRPQSLAWRPSQALRRRRRSASHAPHASKSTQTRHLRLANSTSSPLNPVFSLVRRIQLQLTPSPMYVKPDGARLDFRIYPLRHRRSPCPRLRRIPPRLAALI</sequence>
<dbReference type="AlphaFoldDB" id="A0AAW0AGQ1"/>
<feature type="compositionally biased region" description="Polar residues" evidence="1">
    <location>
        <begin position="1"/>
        <end position="14"/>
    </location>
</feature>
<name>A0AAW0AGQ1_9AGAR</name>
<feature type="region of interest" description="Disordered" evidence="1">
    <location>
        <begin position="1"/>
        <end position="23"/>
    </location>
</feature>
<dbReference type="Proteomes" id="UP001362999">
    <property type="component" value="Unassembled WGS sequence"/>
</dbReference>
<gene>
    <name evidence="2" type="ORF">R3P38DRAFT_3211104</name>
</gene>
<proteinExistence type="predicted"/>